<evidence type="ECO:0000259" key="10">
    <source>
        <dbReference type="PROSITE" id="PS51393"/>
    </source>
</evidence>
<dbReference type="PRINTS" id="PR00467">
    <property type="entry name" value="MAMLPOXGNASE"/>
</dbReference>
<dbReference type="InterPro" id="IPR036392">
    <property type="entry name" value="PLAT/LH2_dom_sf"/>
</dbReference>
<dbReference type="Gene3D" id="1.20.245.10">
    <property type="entry name" value="Lipoxygenase-1, Domain 5"/>
    <property type="match status" value="1"/>
</dbReference>
<evidence type="ECO:0000259" key="9">
    <source>
        <dbReference type="PROSITE" id="PS50095"/>
    </source>
</evidence>
<dbReference type="InterPro" id="IPR013819">
    <property type="entry name" value="LipOase_C"/>
</dbReference>
<organism evidence="11 12">
    <name type="scientific">Porites lobata</name>
    <dbReference type="NCBI Taxonomy" id="104759"/>
    <lineage>
        <taxon>Eukaryota</taxon>
        <taxon>Metazoa</taxon>
        <taxon>Cnidaria</taxon>
        <taxon>Anthozoa</taxon>
        <taxon>Hexacorallia</taxon>
        <taxon>Scleractinia</taxon>
        <taxon>Fungiina</taxon>
        <taxon>Poritidae</taxon>
        <taxon>Porites</taxon>
    </lineage>
</organism>
<dbReference type="PRINTS" id="PR00087">
    <property type="entry name" value="LIPOXYGENASE"/>
</dbReference>
<evidence type="ECO:0000256" key="4">
    <source>
        <dbReference type="ARBA" id="ARBA00022723"/>
    </source>
</evidence>
<keyword evidence="7" id="KW-0443">Lipid metabolism</keyword>
<dbReference type="InterPro" id="IPR020834">
    <property type="entry name" value="LipOase_CS"/>
</dbReference>
<dbReference type="Pfam" id="PF01477">
    <property type="entry name" value="PLAT"/>
    <property type="match status" value="1"/>
</dbReference>
<dbReference type="InterPro" id="IPR001885">
    <property type="entry name" value="LipOase_mml"/>
</dbReference>
<dbReference type="Gene3D" id="3.10.450.60">
    <property type="match status" value="1"/>
</dbReference>
<evidence type="ECO:0000256" key="7">
    <source>
        <dbReference type="ARBA" id="ARBA00023098"/>
    </source>
</evidence>
<comment type="subcellular location">
    <subcellularLocation>
        <location evidence="1">Cytoplasm</location>
    </subcellularLocation>
</comment>
<evidence type="ECO:0000256" key="1">
    <source>
        <dbReference type="ARBA" id="ARBA00004496"/>
    </source>
</evidence>
<evidence type="ECO:0000313" key="11">
    <source>
        <dbReference type="EMBL" id="CAH3034656.1"/>
    </source>
</evidence>
<evidence type="ECO:0000256" key="3">
    <source>
        <dbReference type="ARBA" id="ARBA00022490"/>
    </source>
</evidence>
<dbReference type="PROSITE" id="PS51393">
    <property type="entry name" value="LIPOXYGENASE_3"/>
    <property type="match status" value="1"/>
</dbReference>
<sequence>EERKAEYLITVVTGNKEGAGTDASASVVIKGNSNWVLRALFLRLFRWFQFDVFAPGQIHYFRVTARDVGEPLLVTLKKDGGSFDPDWFVDRLTIKKLGKNPGILYDFPCNRWVQNESVTIFEGKAKLPNDEQHEKVKTEREVEISQRQSLFKWGRNHAYSDLPGFLKALDVKQLPKDVQFTDEAVYSLFGAGAYLFINKILLWLMNFVYGILGLHWKHFDDFEKLYAIGRVPKAAKYWQEDRFYGFQFLNGCNPESIKRCTELPENFPVTEELVGDLLDEGDTLREAMEEGRIYIVNYKILEDIPSYGHKDEKCKERRYACASLGLFYVNDSKDLIPIAIQLHQQPDADNPIWTPKDQMYDWLCAKMWLRNSDAQFHQMITHLLRTHLFMEPVSIASLRQLPTIHPLWKLLSPHIRGVLAINTLGRSVLIAEGGVADETLSIGDQGHILLMQKYYKNISWETYNLPQALKKRGIDVVDKLPNFYYRDDSLKLWTAIEEFVKQILAIYYRSDVDIKEDDELQLWIKDLHDNGYAVTPGHADHGVPHSFTNRQQVCDFLTAIIFTCSCQHAAVNFSQLDAYGFPPNAPALMRQPPPTRKNQFSTESELMKCLPTQHQAEKAISAVYDLTRIFPDEKLIGEYPERLFTDDAAEDAIFEFQMKLKRISKEIEKRNAALEEQYRYFYLHPERVPNSIAI</sequence>
<dbReference type="InterPro" id="IPR000907">
    <property type="entry name" value="LipOase"/>
</dbReference>
<keyword evidence="5" id="KW-0223">Dioxygenase</keyword>
<evidence type="ECO:0000256" key="2">
    <source>
        <dbReference type="ARBA" id="ARBA00005189"/>
    </source>
</evidence>
<keyword evidence="12" id="KW-1185">Reference proteome</keyword>
<proteinExistence type="predicted"/>
<dbReference type="Gene3D" id="2.40.180.10">
    <property type="entry name" value="Catalase core domain"/>
    <property type="match status" value="1"/>
</dbReference>
<evidence type="ECO:0000256" key="5">
    <source>
        <dbReference type="ARBA" id="ARBA00022964"/>
    </source>
</evidence>
<gene>
    <name evidence="11" type="ORF">PLOB_00025140</name>
</gene>
<reference evidence="11 12" key="1">
    <citation type="submission" date="2022-05" db="EMBL/GenBank/DDBJ databases">
        <authorList>
            <consortium name="Genoscope - CEA"/>
            <person name="William W."/>
        </authorList>
    </citation>
    <scope>NUCLEOTIDE SEQUENCE [LARGE SCALE GENOMIC DNA]</scope>
</reference>
<keyword evidence="3" id="KW-0963">Cytoplasm</keyword>
<evidence type="ECO:0000313" key="12">
    <source>
        <dbReference type="Proteomes" id="UP001159405"/>
    </source>
</evidence>
<dbReference type="SUPFAM" id="SSF48484">
    <property type="entry name" value="Lipoxigenase"/>
    <property type="match status" value="1"/>
</dbReference>
<dbReference type="Proteomes" id="UP001159405">
    <property type="component" value="Unassembled WGS sequence"/>
</dbReference>
<feature type="non-terminal residue" evidence="11">
    <location>
        <position position="1"/>
    </location>
</feature>
<evidence type="ECO:0000256" key="8">
    <source>
        <dbReference type="PROSITE-ProRule" id="PRU00152"/>
    </source>
</evidence>
<dbReference type="InterPro" id="IPR036226">
    <property type="entry name" value="LipOase_C_sf"/>
</dbReference>
<dbReference type="PANTHER" id="PTHR11771">
    <property type="entry name" value="LIPOXYGENASE"/>
    <property type="match status" value="1"/>
</dbReference>
<name>A0ABN8MWL1_9CNID</name>
<comment type="caution">
    <text evidence="8">Lacks conserved residue(s) required for the propagation of feature annotation.</text>
</comment>
<evidence type="ECO:0000256" key="6">
    <source>
        <dbReference type="ARBA" id="ARBA00023002"/>
    </source>
</evidence>
<protein>
    <recommendedName>
        <fullName evidence="13">Lipoxygenase</fullName>
    </recommendedName>
</protein>
<keyword evidence="4" id="KW-0479">Metal-binding</keyword>
<dbReference type="EMBL" id="CALNXK010000003">
    <property type="protein sequence ID" value="CAH3034656.1"/>
    <property type="molecule type" value="Genomic_DNA"/>
</dbReference>
<feature type="domain" description="PLAT" evidence="9">
    <location>
        <begin position="5"/>
        <end position="127"/>
    </location>
</feature>
<comment type="caution">
    <text evidence="11">The sequence shown here is derived from an EMBL/GenBank/DDBJ whole genome shotgun (WGS) entry which is preliminary data.</text>
</comment>
<evidence type="ECO:0008006" key="13">
    <source>
        <dbReference type="Google" id="ProtNLM"/>
    </source>
</evidence>
<comment type="pathway">
    <text evidence="2">Lipid metabolism.</text>
</comment>
<feature type="domain" description="Lipoxygenase" evidence="10">
    <location>
        <begin position="125"/>
        <end position="694"/>
    </location>
</feature>
<dbReference type="InterPro" id="IPR001024">
    <property type="entry name" value="PLAT/LH2_dom"/>
</dbReference>
<dbReference type="Pfam" id="PF00305">
    <property type="entry name" value="Lipoxygenase"/>
    <property type="match status" value="1"/>
</dbReference>
<dbReference type="SMART" id="SM00308">
    <property type="entry name" value="LH2"/>
    <property type="match status" value="1"/>
</dbReference>
<dbReference type="PROSITE" id="PS00081">
    <property type="entry name" value="LIPOXYGENASE_2"/>
    <property type="match status" value="1"/>
</dbReference>
<dbReference type="SUPFAM" id="SSF49723">
    <property type="entry name" value="Lipase/lipooxygenase domain (PLAT/LH2 domain)"/>
    <property type="match status" value="1"/>
</dbReference>
<keyword evidence="6" id="KW-0560">Oxidoreductase</keyword>
<accession>A0ABN8MWL1</accession>
<dbReference type="PROSITE" id="PS50095">
    <property type="entry name" value="PLAT"/>
    <property type="match status" value="1"/>
</dbReference>